<dbReference type="InterPro" id="IPR022684">
    <property type="entry name" value="Calpain_cysteine_protease"/>
</dbReference>
<dbReference type="GO" id="GO:0004198">
    <property type="term" value="F:calcium-dependent cysteine-type endopeptidase activity"/>
    <property type="evidence" value="ECO:0007669"/>
    <property type="project" value="InterPro"/>
</dbReference>
<keyword evidence="4 5" id="KW-0788">Thiol protease</keyword>
<keyword evidence="8" id="KW-1185">Reference proteome</keyword>
<dbReference type="InterPro" id="IPR038765">
    <property type="entry name" value="Papain-like_cys_pep_sf"/>
</dbReference>
<reference evidence="7 8" key="1">
    <citation type="submission" date="2019-02" db="EMBL/GenBank/DDBJ databases">
        <title>Siculibacillus lacustris gen. nov., sp. nov., a new rosette-forming bacterium isolated from a freshwater crater lake (Lake St. Ana, Romania).</title>
        <authorList>
            <person name="Felfoldi T."/>
            <person name="Marton Z."/>
            <person name="Szabo A."/>
            <person name="Mentes A."/>
            <person name="Boka K."/>
            <person name="Marialigeti K."/>
            <person name="Mathe I."/>
            <person name="Koncz M."/>
            <person name="Schumann P."/>
            <person name="Toth E."/>
        </authorList>
    </citation>
    <scope>NUCLEOTIDE SEQUENCE [LARGE SCALE GENOMIC DNA]</scope>
    <source>
        <strain evidence="7 8">SA-279</strain>
    </source>
</reference>
<keyword evidence="2 5" id="KW-0645">Protease</keyword>
<comment type="similarity">
    <text evidence="1">Belongs to the peptidase C2 family.</text>
</comment>
<sequence length="576" mass="58180">MSYMFAKFDRQKSAKSTDLGSSSSEETLLDLADGLISSQPARGVDALASAVTVADGSAFGFGLAVAATTTTLKTTTPSVVTASTTPTATATPTATKLPAWVSSIKTAAIQSDVATAVADGTITYAELVKVFSDVASSLTSAKSTLSATQFADLKTLVADLANGVSTSAYLTALAGSLVGGSKANATWTGGAATSVALGNLAAGSTATQLNELIGKWFLGSDLPASRFTLSGYGTYTVSYSAVSKPLFASSGPTMNDVNQGFIGDCFLLASLAEVADQNSSLIKSMFTDNGNGSYGVKFYVNGSATWVTVNTSLANGGTIFNYCGTDVWASLAEKAYAELQTSGTVTGNIYNYGNSWTTIGNGGAPEYALEEITGASQITDFCSAKGSWTCNVYNSSLSRVGYSAGLSNASVLNTLIADIAAGDDVVLSSYTNARDSSGKTTLVAGHAMSIYGWDGATGLLQVRNPWGTEPGQTWATTFEVSLATLLAAGDVITVDNVGAGTMATTKTSSTGTTSTVKAVADLAGGATDPTVGISLEATATLFAQSIASVTSGTSSTAMVAMSLTSVTTSTLASPLG</sequence>
<evidence type="ECO:0000259" key="6">
    <source>
        <dbReference type="PROSITE" id="PS50203"/>
    </source>
</evidence>
<evidence type="ECO:0000256" key="5">
    <source>
        <dbReference type="PROSITE-ProRule" id="PRU00239"/>
    </source>
</evidence>
<dbReference type="EMBL" id="SJFN01000009">
    <property type="protein sequence ID" value="TBW38998.1"/>
    <property type="molecule type" value="Genomic_DNA"/>
</dbReference>
<comment type="caution">
    <text evidence="7">The sequence shown here is derived from an EMBL/GenBank/DDBJ whole genome shotgun (WGS) entry which is preliminary data.</text>
</comment>
<keyword evidence="3 5" id="KW-0378">Hydrolase</keyword>
<evidence type="ECO:0000256" key="3">
    <source>
        <dbReference type="ARBA" id="ARBA00022801"/>
    </source>
</evidence>
<name>A0A4Q9VVD6_9HYPH</name>
<dbReference type="GO" id="GO:0006508">
    <property type="term" value="P:proteolysis"/>
    <property type="evidence" value="ECO:0007669"/>
    <property type="project" value="UniProtKB-KW"/>
</dbReference>
<evidence type="ECO:0000313" key="7">
    <source>
        <dbReference type="EMBL" id="TBW38998.1"/>
    </source>
</evidence>
<evidence type="ECO:0000256" key="2">
    <source>
        <dbReference type="ARBA" id="ARBA00022670"/>
    </source>
</evidence>
<feature type="active site" evidence="5">
    <location>
        <position position="464"/>
    </location>
</feature>
<dbReference type="PANTHER" id="PTHR10183:SF379">
    <property type="entry name" value="CALPAIN-5"/>
    <property type="match status" value="1"/>
</dbReference>
<dbReference type="Pfam" id="PF00648">
    <property type="entry name" value="Peptidase_C2"/>
    <property type="match status" value="1"/>
</dbReference>
<accession>A0A4Q9VVD6</accession>
<dbReference type="PROSITE" id="PS50203">
    <property type="entry name" value="CALPAIN_CAT"/>
    <property type="match status" value="1"/>
</dbReference>
<dbReference type="Proteomes" id="UP000292781">
    <property type="component" value="Unassembled WGS sequence"/>
</dbReference>
<feature type="domain" description="Calpain catalytic" evidence="6">
    <location>
        <begin position="243"/>
        <end position="474"/>
    </location>
</feature>
<gene>
    <name evidence="7" type="ORF">EYW49_07660</name>
</gene>
<dbReference type="PANTHER" id="PTHR10183">
    <property type="entry name" value="CALPAIN"/>
    <property type="match status" value="1"/>
</dbReference>
<dbReference type="AlphaFoldDB" id="A0A4Q9VVD6"/>
<feature type="active site" evidence="5">
    <location>
        <position position="265"/>
    </location>
</feature>
<dbReference type="InterPro" id="IPR001300">
    <property type="entry name" value="Peptidase_C2_calpain_cat"/>
</dbReference>
<dbReference type="RefSeq" id="WP_131307868.1">
    <property type="nucleotide sequence ID" value="NZ_SJFN01000009.1"/>
</dbReference>
<dbReference type="SUPFAM" id="SSF54001">
    <property type="entry name" value="Cysteine proteinases"/>
    <property type="match status" value="1"/>
</dbReference>
<proteinExistence type="inferred from homology"/>
<dbReference type="OrthoDB" id="7325981at2"/>
<protein>
    <submittedName>
        <fullName evidence="7">Peptidase C2</fullName>
    </submittedName>
</protein>
<feature type="active site" evidence="5">
    <location>
        <position position="446"/>
    </location>
</feature>
<evidence type="ECO:0000313" key="8">
    <source>
        <dbReference type="Proteomes" id="UP000292781"/>
    </source>
</evidence>
<evidence type="ECO:0000256" key="4">
    <source>
        <dbReference type="ARBA" id="ARBA00022807"/>
    </source>
</evidence>
<evidence type="ECO:0000256" key="1">
    <source>
        <dbReference type="ARBA" id="ARBA00007623"/>
    </source>
</evidence>
<organism evidence="7 8">
    <name type="scientific">Siculibacillus lacustris</name>
    <dbReference type="NCBI Taxonomy" id="1549641"/>
    <lineage>
        <taxon>Bacteria</taxon>
        <taxon>Pseudomonadati</taxon>
        <taxon>Pseudomonadota</taxon>
        <taxon>Alphaproteobacteria</taxon>
        <taxon>Hyphomicrobiales</taxon>
        <taxon>Ancalomicrobiaceae</taxon>
        <taxon>Siculibacillus</taxon>
    </lineage>
</organism>